<evidence type="ECO:0000256" key="2">
    <source>
        <dbReference type="ARBA" id="ARBA00004123"/>
    </source>
</evidence>
<dbReference type="EC" id="3.5.1.98" evidence="6"/>
<keyword evidence="14" id="KW-0804">Transcription</keyword>
<organism evidence="20 21">
    <name type="scientific">Geranomyces variabilis</name>
    <dbReference type="NCBI Taxonomy" id="109894"/>
    <lineage>
        <taxon>Eukaryota</taxon>
        <taxon>Fungi</taxon>
        <taxon>Fungi incertae sedis</taxon>
        <taxon>Chytridiomycota</taxon>
        <taxon>Chytridiomycota incertae sedis</taxon>
        <taxon>Chytridiomycetes</taxon>
        <taxon>Spizellomycetales</taxon>
        <taxon>Powellomycetaceae</taxon>
        <taxon>Geranomyces</taxon>
    </lineage>
</organism>
<evidence type="ECO:0000256" key="3">
    <source>
        <dbReference type="ARBA" id="ARBA00004286"/>
    </source>
</evidence>
<dbReference type="InterPro" id="IPR003084">
    <property type="entry name" value="HDAC_I/II"/>
</dbReference>
<dbReference type="InterPro" id="IPR023801">
    <property type="entry name" value="His_deacetylse_dom"/>
</dbReference>
<dbReference type="InterPro" id="IPR000286">
    <property type="entry name" value="HDACs"/>
</dbReference>
<evidence type="ECO:0000256" key="7">
    <source>
        <dbReference type="ARBA" id="ARBA00022454"/>
    </source>
</evidence>
<dbReference type="GO" id="GO:0141221">
    <property type="term" value="F:histone deacetylase activity, hydrolytic mechanism"/>
    <property type="evidence" value="ECO:0007669"/>
    <property type="project" value="UniProtKB-EC"/>
</dbReference>
<keyword evidence="9" id="KW-0678">Repressor</keyword>
<dbReference type="GO" id="GO:0005737">
    <property type="term" value="C:cytoplasm"/>
    <property type="evidence" value="ECO:0007669"/>
    <property type="project" value="UniProtKB-SubCell"/>
</dbReference>
<keyword evidence="11" id="KW-0378">Hydrolase</keyword>
<evidence type="ECO:0000256" key="4">
    <source>
        <dbReference type="ARBA" id="ARBA00004496"/>
    </source>
</evidence>
<keyword evidence="12" id="KW-0156">Chromatin regulator</keyword>
<evidence type="ECO:0000313" key="21">
    <source>
        <dbReference type="Proteomes" id="UP001212152"/>
    </source>
</evidence>
<evidence type="ECO:0000256" key="10">
    <source>
        <dbReference type="ARBA" id="ARBA00022723"/>
    </source>
</evidence>
<dbReference type="InterPro" id="IPR023696">
    <property type="entry name" value="Ureohydrolase_dom_sf"/>
</dbReference>
<name>A0AAD5XPV9_9FUNG</name>
<dbReference type="Pfam" id="PF00850">
    <property type="entry name" value="Hist_deacetyl"/>
    <property type="match status" value="1"/>
</dbReference>
<keyword evidence="10" id="KW-0479">Metal-binding</keyword>
<evidence type="ECO:0000256" key="17">
    <source>
        <dbReference type="ARBA" id="ARBA00041964"/>
    </source>
</evidence>
<keyword evidence="8" id="KW-0963">Cytoplasm</keyword>
<accession>A0AAD5XPV9</accession>
<comment type="cofactor">
    <cofactor evidence="1">
        <name>a divalent metal cation</name>
        <dbReference type="ChEBI" id="CHEBI:60240"/>
    </cofactor>
</comment>
<evidence type="ECO:0000256" key="1">
    <source>
        <dbReference type="ARBA" id="ARBA00001968"/>
    </source>
</evidence>
<evidence type="ECO:0000256" key="11">
    <source>
        <dbReference type="ARBA" id="ARBA00022801"/>
    </source>
</evidence>
<dbReference type="PANTHER" id="PTHR10625:SF14">
    <property type="entry name" value="HISTONE DEACETYLASE 8"/>
    <property type="match status" value="1"/>
</dbReference>
<evidence type="ECO:0000256" key="12">
    <source>
        <dbReference type="ARBA" id="ARBA00022853"/>
    </source>
</evidence>
<evidence type="ECO:0000256" key="8">
    <source>
        <dbReference type="ARBA" id="ARBA00022490"/>
    </source>
</evidence>
<keyword evidence="13" id="KW-0805">Transcription regulation</keyword>
<evidence type="ECO:0000256" key="16">
    <source>
        <dbReference type="ARBA" id="ARBA00040347"/>
    </source>
</evidence>
<dbReference type="EMBL" id="JADGJQ010000007">
    <property type="protein sequence ID" value="KAJ3183078.1"/>
    <property type="molecule type" value="Genomic_DNA"/>
</dbReference>
<dbReference type="InterPro" id="IPR037138">
    <property type="entry name" value="His_deacetylse_dom_sf"/>
</dbReference>
<dbReference type="GO" id="GO:0031507">
    <property type="term" value="P:heterochromatin formation"/>
    <property type="evidence" value="ECO:0007669"/>
    <property type="project" value="TreeGrafter"/>
</dbReference>
<comment type="similarity">
    <text evidence="5">Belongs to the histone deacetylase family. HD type 1 subfamily.</text>
</comment>
<evidence type="ECO:0000256" key="14">
    <source>
        <dbReference type="ARBA" id="ARBA00023163"/>
    </source>
</evidence>
<dbReference type="GO" id="GO:0005694">
    <property type="term" value="C:chromosome"/>
    <property type="evidence" value="ECO:0007669"/>
    <property type="project" value="UniProtKB-SubCell"/>
</dbReference>
<evidence type="ECO:0000256" key="6">
    <source>
        <dbReference type="ARBA" id="ARBA00012111"/>
    </source>
</evidence>
<dbReference type="GO" id="GO:0005634">
    <property type="term" value="C:nucleus"/>
    <property type="evidence" value="ECO:0007669"/>
    <property type="project" value="UniProtKB-SubCell"/>
</dbReference>
<comment type="caution">
    <text evidence="20">The sequence shown here is derived from an EMBL/GenBank/DDBJ whole genome shotgun (WGS) entry which is preliminary data.</text>
</comment>
<dbReference type="Proteomes" id="UP001212152">
    <property type="component" value="Unassembled WGS sequence"/>
</dbReference>
<dbReference type="GO" id="GO:0046872">
    <property type="term" value="F:metal ion binding"/>
    <property type="evidence" value="ECO:0007669"/>
    <property type="project" value="UniProtKB-KW"/>
</dbReference>
<sequence length="386" mass="41676">MAITARACKVGYVYSHELRALSDLLPSNRMRSTFVHSLIAAYKLVEHMTLIPPLHPTCADFCLAHSKDYVNFLLSLDSKLAKGETPSEADLERFGLEHDCAPFVGVSRLSAAVVGATLAAARALIADTVDVAICWDGGRHHAFRDRASGFCYANDIVVGIIELQRQFPRVLYLDLDIHHGDGVETAFRFSPRVYTCSFHLHDVGFFPATGGADAAPWGKGKGVNHALNVPFRPGLRTETFLRVLSAVLTEIYASFQPQCVVIQCGSDGVHGNLGARGEGWNLDTSTFAEAIAILQGLETLPLLILGGGGYHNPTTARSWAAATAAAIRSCPIPRSDDDVPEHALWAEYARGSGIGGVGSRADQNDEDSVAALIERFASVEYHTMTR</sequence>
<reference evidence="20" key="1">
    <citation type="submission" date="2020-05" db="EMBL/GenBank/DDBJ databases">
        <title>Phylogenomic resolution of chytrid fungi.</title>
        <authorList>
            <person name="Stajich J.E."/>
            <person name="Amses K."/>
            <person name="Simmons R."/>
            <person name="Seto K."/>
            <person name="Myers J."/>
            <person name="Bonds A."/>
            <person name="Quandt C.A."/>
            <person name="Barry K."/>
            <person name="Liu P."/>
            <person name="Grigoriev I."/>
            <person name="Longcore J.E."/>
            <person name="James T.Y."/>
        </authorList>
    </citation>
    <scope>NUCLEOTIDE SEQUENCE</scope>
    <source>
        <strain evidence="20">JEL0379</strain>
    </source>
</reference>
<gene>
    <name evidence="20" type="ORF">HDU87_007500</name>
</gene>
<feature type="domain" description="Histone deacetylase" evidence="19">
    <location>
        <begin position="26"/>
        <end position="325"/>
    </location>
</feature>
<keyword evidence="7" id="KW-0158">Chromosome</keyword>
<evidence type="ECO:0000256" key="18">
    <source>
        <dbReference type="ARBA" id="ARBA00042783"/>
    </source>
</evidence>
<dbReference type="PANTHER" id="PTHR10625">
    <property type="entry name" value="HISTONE DEACETYLASE HDAC1-RELATED"/>
    <property type="match status" value="1"/>
</dbReference>
<evidence type="ECO:0000256" key="15">
    <source>
        <dbReference type="ARBA" id="ARBA00023242"/>
    </source>
</evidence>
<comment type="subcellular location">
    <subcellularLocation>
        <location evidence="3">Chromosome</location>
    </subcellularLocation>
    <subcellularLocation>
        <location evidence="4">Cytoplasm</location>
    </subcellularLocation>
    <subcellularLocation>
        <location evidence="2">Nucleus</location>
    </subcellularLocation>
</comment>
<keyword evidence="15" id="KW-0539">Nucleus</keyword>
<dbReference type="PRINTS" id="PR01270">
    <property type="entry name" value="HDASUPER"/>
</dbReference>
<evidence type="ECO:0000313" key="20">
    <source>
        <dbReference type="EMBL" id="KAJ3183078.1"/>
    </source>
</evidence>
<evidence type="ECO:0000256" key="5">
    <source>
        <dbReference type="ARBA" id="ARBA00006457"/>
    </source>
</evidence>
<evidence type="ECO:0000256" key="9">
    <source>
        <dbReference type="ARBA" id="ARBA00022491"/>
    </source>
</evidence>
<protein>
    <recommendedName>
        <fullName evidence="16">Histone deacetylase 8</fullName>
        <ecNumber evidence="6">3.5.1.98</ecNumber>
    </recommendedName>
    <alternativeName>
        <fullName evidence="17">Protein deacetylase HDAC8</fullName>
    </alternativeName>
    <alternativeName>
        <fullName evidence="18">Protein decrotonylase HDAC8</fullName>
    </alternativeName>
</protein>
<dbReference type="PRINTS" id="PR01271">
    <property type="entry name" value="HISDACETLASE"/>
</dbReference>
<dbReference type="SUPFAM" id="SSF52768">
    <property type="entry name" value="Arginase/deacetylase"/>
    <property type="match status" value="1"/>
</dbReference>
<dbReference type="Gene3D" id="3.40.800.20">
    <property type="entry name" value="Histone deacetylase domain"/>
    <property type="match status" value="1"/>
</dbReference>
<evidence type="ECO:0000256" key="13">
    <source>
        <dbReference type="ARBA" id="ARBA00023015"/>
    </source>
</evidence>
<evidence type="ECO:0000259" key="19">
    <source>
        <dbReference type="Pfam" id="PF00850"/>
    </source>
</evidence>
<proteinExistence type="inferred from homology"/>
<dbReference type="AlphaFoldDB" id="A0AAD5XPV9"/>
<keyword evidence="21" id="KW-1185">Reference proteome</keyword>